<proteinExistence type="predicted"/>
<reference evidence="1" key="1">
    <citation type="submission" date="2021-05" db="EMBL/GenBank/DDBJ databases">
        <authorList>
            <person name="Pan Q."/>
            <person name="Jouanno E."/>
            <person name="Zahm M."/>
            <person name="Klopp C."/>
            <person name="Cabau C."/>
            <person name="Louis A."/>
            <person name="Berthelot C."/>
            <person name="Parey E."/>
            <person name="Roest Crollius H."/>
            <person name="Montfort J."/>
            <person name="Robinson-Rechavi M."/>
            <person name="Bouchez O."/>
            <person name="Lampietro C."/>
            <person name="Lopez Roques C."/>
            <person name="Donnadieu C."/>
            <person name="Postlethwait J."/>
            <person name="Bobe J."/>
            <person name="Dillon D."/>
            <person name="Chandos A."/>
            <person name="von Hippel F."/>
            <person name="Guiguen Y."/>
        </authorList>
    </citation>
    <scope>NUCLEOTIDE SEQUENCE</scope>
    <source>
        <strain evidence="1">YG-Jan2019</strain>
    </source>
</reference>
<organism evidence="1 2">
    <name type="scientific">Dallia pectoralis</name>
    <name type="common">Alaska blackfish</name>
    <dbReference type="NCBI Taxonomy" id="75939"/>
    <lineage>
        <taxon>Eukaryota</taxon>
        <taxon>Metazoa</taxon>
        <taxon>Chordata</taxon>
        <taxon>Craniata</taxon>
        <taxon>Vertebrata</taxon>
        <taxon>Euteleostomi</taxon>
        <taxon>Actinopterygii</taxon>
        <taxon>Neopterygii</taxon>
        <taxon>Teleostei</taxon>
        <taxon>Protacanthopterygii</taxon>
        <taxon>Esociformes</taxon>
        <taxon>Umbridae</taxon>
        <taxon>Dallia</taxon>
    </lineage>
</organism>
<comment type="caution">
    <text evidence="1">The sequence shown here is derived from an EMBL/GenBank/DDBJ whole genome shotgun (WGS) entry which is preliminary data.</text>
</comment>
<dbReference type="EMBL" id="CM055760">
    <property type="protein sequence ID" value="KAJ7987109.1"/>
    <property type="molecule type" value="Genomic_DNA"/>
</dbReference>
<keyword evidence="2" id="KW-1185">Reference proteome</keyword>
<evidence type="ECO:0000313" key="1">
    <source>
        <dbReference type="EMBL" id="KAJ7987109.1"/>
    </source>
</evidence>
<accession>A0ACC2F6Y2</accession>
<protein>
    <submittedName>
        <fullName evidence="1">Uncharacterized protein</fullName>
    </submittedName>
</protein>
<name>A0ACC2F6Y2_DALPE</name>
<sequence length="93" mass="10200">MPLLLVSRAARLSPPSLNPRVELSPESFAVPPRGRHRPYLAGFALRFGDKTLSTRVDGGEEVFDVGGLPQAPLRCSRRPLIKRVIKGPRADQS</sequence>
<dbReference type="Proteomes" id="UP001157502">
    <property type="component" value="Chromosome 33"/>
</dbReference>
<gene>
    <name evidence="1" type="ORF">DPEC_G00335350</name>
</gene>
<evidence type="ECO:0000313" key="2">
    <source>
        <dbReference type="Proteomes" id="UP001157502"/>
    </source>
</evidence>